<gene>
    <name evidence="2" type="ORF">CDAUBV1_LOCUS8375</name>
</gene>
<reference evidence="2" key="1">
    <citation type="submission" date="2024-06" db="EMBL/GenBank/DDBJ databases">
        <authorList>
            <person name="Liu X."/>
            <person name="Lenzi L."/>
            <person name="Haldenby T S."/>
            <person name="Uol C."/>
        </authorList>
    </citation>
    <scope>NUCLEOTIDE SEQUENCE</scope>
</reference>
<accession>A0AAV2TAS3</accession>
<feature type="region of interest" description="Disordered" evidence="1">
    <location>
        <begin position="304"/>
        <end position="345"/>
    </location>
</feature>
<feature type="region of interest" description="Disordered" evidence="1">
    <location>
        <begin position="90"/>
        <end position="119"/>
    </location>
</feature>
<evidence type="ECO:0000256" key="1">
    <source>
        <dbReference type="SAM" id="MobiDB-lite"/>
    </source>
</evidence>
<comment type="caution">
    <text evidence="2">The sequence shown here is derived from an EMBL/GenBank/DDBJ whole genome shotgun (WGS) entry which is preliminary data.</text>
</comment>
<dbReference type="AlphaFoldDB" id="A0AAV2TAS3"/>
<organism evidence="2 3">
    <name type="scientific">Calicophoron daubneyi</name>
    <name type="common">Rumen fluke</name>
    <name type="synonym">Paramphistomum daubneyi</name>
    <dbReference type="NCBI Taxonomy" id="300641"/>
    <lineage>
        <taxon>Eukaryota</taxon>
        <taxon>Metazoa</taxon>
        <taxon>Spiralia</taxon>
        <taxon>Lophotrochozoa</taxon>
        <taxon>Platyhelminthes</taxon>
        <taxon>Trematoda</taxon>
        <taxon>Digenea</taxon>
        <taxon>Plagiorchiida</taxon>
        <taxon>Pronocephalata</taxon>
        <taxon>Paramphistomoidea</taxon>
        <taxon>Paramphistomidae</taxon>
        <taxon>Calicophoron</taxon>
    </lineage>
</organism>
<protein>
    <submittedName>
        <fullName evidence="2">Uncharacterized protein</fullName>
    </submittedName>
</protein>
<name>A0AAV2TAS3_CALDB</name>
<dbReference type="Proteomes" id="UP001497525">
    <property type="component" value="Unassembled WGS sequence"/>
</dbReference>
<evidence type="ECO:0000313" key="3">
    <source>
        <dbReference type="Proteomes" id="UP001497525"/>
    </source>
</evidence>
<dbReference type="EMBL" id="CAXLJL010000212">
    <property type="protein sequence ID" value="CAL5134592.1"/>
    <property type="molecule type" value="Genomic_DNA"/>
</dbReference>
<proteinExistence type="predicted"/>
<sequence>MRSFWIVSVAVINVTVILYGILASTIPPPFEAMDDYTESSAQSGTATEMVTEEPVEAFEFASEPIVEQNPVAVGPTETVVDETIPTKTMEDVSTELPEETWKTTNQSEVYGPNPASTDGYEEEELAQEWRRTQRNVLYDPMQDSTLEEKDVQSITHLLSKLKSVLRLRARSRLNYTYTTALRSPEGSLYLPHPSTRTLRRHFVTLLGFMLEIMRGIGALKQLNRVYVSPESEIPVADQPEELRSPSLQWSNHSGNRTELAADVHDVLKPEDLFYATEGSLSTATDIASEETNPLVATDQFDLGGRTKNITTVDEGEETDKTIKSEDEETNSTPEAGTEEESETSI</sequence>
<feature type="compositionally biased region" description="Acidic residues" evidence="1">
    <location>
        <begin position="336"/>
        <end position="345"/>
    </location>
</feature>
<evidence type="ECO:0000313" key="2">
    <source>
        <dbReference type="EMBL" id="CAL5134592.1"/>
    </source>
</evidence>